<gene>
    <name evidence="1" type="ordered locus">Reut_B5352</name>
</gene>
<dbReference type="HOGENOM" id="CLU_2057482_0_0_4"/>
<dbReference type="KEGG" id="reu:Reut_B5352"/>
<evidence type="ECO:0000313" key="1">
    <source>
        <dbReference type="EMBL" id="AAZ64697.1"/>
    </source>
</evidence>
<accession>Q46Q87</accession>
<proteinExistence type="predicted"/>
<dbReference type="EMBL" id="CP000091">
    <property type="protein sequence ID" value="AAZ64697.1"/>
    <property type="molecule type" value="Genomic_DNA"/>
</dbReference>
<reference evidence="1" key="1">
    <citation type="submission" date="2005-08" db="EMBL/GenBank/DDBJ databases">
        <title>Complete sequence of chromosome 2 of Ralstonia eutropha JMP134.</title>
        <authorList>
            <person name="Copeland A."/>
            <person name="Lucas S."/>
            <person name="Lapidus A."/>
            <person name="Barry K."/>
            <person name="Detter J.C."/>
            <person name="Glavina T."/>
            <person name="Hammon N."/>
            <person name="Israni S."/>
            <person name="Pitluck S."/>
            <person name="Goltsman E."/>
            <person name="Martinez M."/>
            <person name="Schmutz J."/>
            <person name="Larimer F."/>
            <person name="Land M."/>
            <person name="Lykidis A."/>
            <person name="Richardson P."/>
        </authorList>
    </citation>
    <scope>NUCLEOTIDE SEQUENCE [LARGE SCALE GENOMIC DNA]</scope>
    <source>
        <strain evidence="1">JMP134</strain>
    </source>
</reference>
<dbReference type="AlphaFoldDB" id="Q46Q87"/>
<name>Q46Q87_CUPPJ</name>
<sequence length="119" mass="12325">MHGDSVGANFTDSHEHAPSFRFAGMNVRRGGARIRLADCNEPSHQAVCQTCRIDGGARLSPSALNAHAAAPVRAMVAAPVKSPAMPPRAATPAVSVAISRPAGSPGRAEALATEEWAQF</sequence>
<organism evidence="1">
    <name type="scientific">Cupriavidus pinatubonensis (strain JMP 134 / LMG 1197)</name>
    <name type="common">Cupriavidus necator (strain JMP 134)</name>
    <dbReference type="NCBI Taxonomy" id="264198"/>
    <lineage>
        <taxon>Bacteria</taxon>
        <taxon>Pseudomonadati</taxon>
        <taxon>Pseudomonadota</taxon>
        <taxon>Betaproteobacteria</taxon>
        <taxon>Burkholderiales</taxon>
        <taxon>Burkholderiaceae</taxon>
        <taxon>Cupriavidus</taxon>
    </lineage>
</organism>
<protein>
    <submittedName>
        <fullName evidence="1">Uncharacterized protein</fullName>
    </submittedName>
</protein>